<sequence>MCFLPSIPFAHRTATHCPCLRYKAHLTAFAWTTQTPGHRSRQARTEQTGLSSPQHDGKKHKQEMSARNPRIAGNPGTSPSSDTAAYISANPTPHERQVGNTASLAWRRLRSEPRLAPYRLETDSTFADG</sequence>
<dbReference type="AlphaFoldDB" id="A0A2N9M7D7"/>
<evidence type="ECO:0000256" key="1">
    <source>
        <dbReference type="SAM" id="MobiDB-lite"/>
    </source>
</evidence>
<reference evidence="3" key="1">
    <citation type="submission" date="2018-02" db="EMBL/GenBank/DDBJ databases">
        <authorList>
            <person name="Hausmann B."/>
        </authorList>
    </citation>
    <scope>NUCLEOTIDE SEQUENCE [LARGE SCALE GENOMIC DNA]</scope>
    <source>
        <strain evidence="3">Peat soil MAG SbA5</strain>
    </source>
</reference>
<organism evidence="2 3">
    <name type="scientific">Candidatus Sulfuritelmatomonas gaucii</name>
    <dbReference type="NCBI Taxonomy" id="2043161"/>
    <lineage>
        <taxon>Bacteria</taxon>
        <taxon>Pseudomonadati</taxon>
        <taxon>Acidobacteriota</taxon>
        <taxon>Terriglobia</taxon>
        <taxon>Terriglobales</taxon>
        <taxon>Acidobacteriaceae</taxon>
        <taxon>Candidatus Sulfuritelmatomonas</taxon>
    </lineage>
</organism>
<evidence type="ECO:0000313" key="3">
    <source>
        <dbReference type="Proteomes" id="UP000239735"/>
    </source>
</evidence>
<protein>
    <submittedName>
        <fullName evidence="2">Uncharacterized protein</fullName>
    </submittedName>
</protein>
<evidence type="ECO:0000313" key="2">
    <source>
        <dbReference type="EMBL" id="SPE31364.1"/>
    </source>
</evidence>
<accession>A0A2N9M7D7</accession>
<name>A0A2N9M7D7_9BACT</name>
<dbReference type="Proteomes" id="UP000239735">
    <property type="component" value="Unassembled WGS sequence"/>
</dbReference>
<feature type="compositionally biased region" description="Polar residues" evidence="1">
    <location>
        <begin position="45"/>
        <end position="54"/>
    </location>
</feature>
<gene>
    <name evidence="2" type="ORF">SBA5_880032</name>
</gene>
<feature type="region of interest" description="Disordered" evidence="1">
    <location>
        <begin position="33"/>
        <end position="101"/>
    </location>
</feature>
<proteinExistence type="predicted"/>
<dbReference type="EMBL" id="OKRB01000150">
    <property type="protein sequence ID" value="SPE31364.1"/>
    <property type="molecule type" value="Genomic_DNA"/>
</dbReference>